<proteinExistence type="predicted"/>
<evidence type="ECO:0000313" key="2">
    <source>
        <dbReference type="Proteomes" id="UP000448867"/>
    </source>
</evidence>
<keyword evidence="2" id="KW-1185">Reference proteome</keyword>
<accession>A0A7X2J198</accession>
<evidence type="ECO:0000313" key="1">
    <source>
        <dbReference type="EMBL" id="MRX73449.1"/>
    </source>
</evidence>
<dbReference type="RefSeq" id="WP_154308914.1">
    <property type="nucleotide sequence ID" value="NZ_WKKI01000035.1"/>
</dbReference>
<gene>
    <name evidence="1" type="ORF">GJU40_14995</name>
</gene>
<comment type="caution">
    <text evidence="1">The sequence shown here is derived from an EMBL/GenBank/DDBJ whole genome shotgun (WGS) entry which is preliminary data.</text>
</comment>
<name>A0A7X2J198_9BACI</name>
<dbReference type="AlphaFoldDB" id="A0A7X2J198"/>
<organism evidence="1 2">
    <name type="scientific">Metabacillus lacus</name>
    <dbReference type="NCBI Taxonomy" id="1983721"/>
    <lineage>
        <taxon>Bacteria</taxon>
        <taxon>Bacillati</taxon>
        <taxon>Bacillota</taxon>
        <taxon>Bacilli</taxon>
        <taxon>Bacillales</taxon>
        <taxon>Bacillaceae</taxon>
        <taxon>Metabacillus</taxon>
    </lineage>
</organism>
<dbReference type="EMBL" id="WKKI01000035">
    <property type="protein sequence ID" value="MRX73449.1"/>
    <property type="molecule type" value="Genomic_DNA"/>
</dbReference>
<protein>
    <submittedName>
        <fullName evidence="1">Uncharacterized protein</fullName>
    </submittedName>
</protein>
<reference evidence="1 2" key="1">
    <citation type="submission" date="2019-11" db="EMBL/GenBank/DDBJ databases">
        <title>Bacillus lacus genome.</title>
        <authorList>
            <person name="Allen C.J."/>
            <person name="Newman J.D."/>
        </authorList>
    </citation>
    <scope>NUCLEOTIDE SEQUENCE [LARGE SCALE GENOMIC DNA]</scope>
    <source>
        <strain evidence="1 2">KCTC 33946</strain>
    </source>
</reference>
<dbReference type="Proteomes" id="UP000448867">
    <property type="component" value="Unassembled WGS sequence"/>
</dbReference>
<sequence length="60" mass="6774">MLKFIIVAGALTIGLAASIMNFNEDKVEAQPKDHKIESQIKVKAKEEEKKVYPKAWKDVC</sequence>